<comment type="caution">
    <text evidence="2">The sequence shown here is derived from an EMBL/GenBank/DDBJ whole genome shotgun (WGS) entry which is preliminary data.</text>
</comment>
<evidence type="ECO:0000313" key="3">
    <source>
        <dbReference type="Proteomes" id="UP001269819"/>
    </source>
</evidence>
<dbReference type="InterPro" id="IPR001969">
    <property type="entry name" value="Aspartic_peptidase_AS"/>
</dbReference>
<dbReference type="InterPro" id="IPR034122">
    <property type="entry name" value="Retropepsin-like_bacterial"/>
</dbReference>
<feature type="transmembrane region" description="Helical" evidence="1">
    <location>
        <begin position="30"/>
        <end position="47"/>
    </location>
</feature>
<dbReference type="NCBIfam" id="TIGR02281">
    <property type="entry name" value="clan_AA_DTGA"/>
    <property type="match status" value="1"/>
</dbReference>
<name>A0ABU3VUU1_9GAMM</name>
<dbReference type="RefSeq" id="WP_316972890.1">
    <property type="nucleotide sequence ID" value="NZ_JAWIIJ010000003.1"/>
</dbReference>
<proteinExistence type="predicted"/>
<dbReference type="InterPro" id="IPR011969">
    <property type="entry name" value="Clan_AA_Asp_peptidase_C"/>
</dbReference>
<evidence type="ECO:0000313" key="2">
    <source>
        <dbReference type="EMBL" id="MDV2078034.1"/>
    </source>
</evidence>
<gene>
    <name evidence="2" type="ORF">RYS15_05035</name>
</gene>
<dbReference type="Pfam" id="PF13975">
    <property type="entry name" value="gag-asp_proteas"/>
    <property type="match status" value="1"/>
</dbReference>
<keyword evidence="1" id="KW-0472">Membrane</keyword>
<dbReference type="InterPro" id="IPR021109">
    <property type="entry name" value="Peptidase_aspartic_dom_sf"/>
</dbReference>
<keyword evidence="1" id="KW-1133">Transmembrane helix</keyword>
<dbReference type="GO" id="GO:0008233">
    <property type="term" value="F:peptidase activity"/>
    <property type="evidence" value="ECO:0007669"/>
    <property type="project" value="UniProtKB-KW"/>
</dbReference>
<dbReference type="CDD" id="cd05483">
    <property type="entry name" value="retropepsin_like_bacteria"/>
    <property type="match status" value="1"/>
</dbReference>
<keyword evidence="2" id="KW-0645">Protease</keyword>
<dbReference type="Gene3D" id="2.40.70.10">
    <property type="entry name" value="Acid Proteases"/>
    <property type="match status" value="1"/>
</dbReference>
<evidence type="ECO:0000256" key="1">
    <source>
        <dbReference type="SAM" id="Phobius"/>
    </source>
</evidence>
<protein>
    <submittedName>
        <fullName evidence="2">TIGR02281 family clan AA aspartic protease</fullName>
        <ecNumber evidence="2">3.4.23.-</ecNumber>
    </submittedName>
</protein>
<sequence length="191" mass="20885">MDKQLEKVVRIATEQAEQRRRGWRYRVQKTAPLLMAAVLVVLAVLFHESDSTVPVMDADEPVSRVNADGDLVVTIPADRRGHYVFAGRINGQPVKFLLDTGATRVAIPGGVANHLDLTRGVMYQTHTANGTSMAYHALLDSVQVGGIEQRTVNAAILPDFDGDEILLGMSFLKELDLRQSGGQLILTLPAR</sequence>
<organism evidence="2 3">
    <name type="scientific">Marinobacter xestospongiae</name>
    <dbReference type="NCBI Taxonomy" id="994319"/>
    <lineage>
        <taxon>Bacteria</taxon>
        <taxon>Pseudomonadati</taxon>
        <taxon>Pseudomonadota</taxon>
        <taxon>Gammaproteobacteria</taxon>
        <taxon>Pseudomonadales</taxon>
        <taxon>Marinobacteraceae</taxon>
        <taxon>Marinobacter</taxon>
    </lineage>
</organism>
<dbReference type="EC" id="3.4.23.-" evidence="2"/>
<keyword evidence="1" id="KW-0812">Transmembrane</keyword>
<dbReference type="PROSITE" id="PS00141">
    <property type="entry name" value="ASP_PROTEASE"/>
    <property type="match status" value="1"/>
</dbReference>
<accession>A0ABU3VUU1</accession>
<reference evidence="2 3" key="1">
    <citation type="submission" date="2023-10" db="EMBL/GenBank/DDBJ databases">
        <title>Characteristics and mechanism of a salt-tolerant marine origin heterotrophic nitrifying- aerobic denitrifying bacteria Marinobacter xestospongiae HN1.</title>
        <authorList>
            <person name="Qi R."/>
        </authorList>
    </citation>
    <scope>NUCLEOTIDE SEQUENCE [LARGE SCALE GENOMIC DNA]</scope>
    <source>
        <strain evidence="2 3">HN1</strain>
    </source>
</reference>
<keyword evidence="2" id="KW-0378">Hydrolase</keyword>
<dbReference type="Proteomes" id="UP001269819">
    <property type="component" value="Unassembled WGS sequence"/>
</dbReference>
<dbReference type="SUPFAM" id="SSF50630">
    <property type="entry name" value="Acid proteases"/>
    <property type="match status" value="1"/>
</dbReference>
<dbReference type="GO" id="GO:0006508">
    <property type="term" value="P:proteolysis"/>
    <property type="evidence" value="ECO:0007669"/>
    <property type="project" value="UniProtKB-KW"/>
</dbReference>
<dbReference type="EMBL" id="JAWIIJ010000003">
    <property type="protein sequence ID" value="MDV2078034.1"/>
    <property type="molecule type" value="Genomic_DNA"/>
</dbReference>
<keyword evidence="3" id="KW-1185">Reference proteome</keyword>